<reference evidence="2 3" key="1">
    <citation type="submission" date="2012-12" db="EMBL/GenBank/DDBJ databases">
        <title>Novel taxa of Listeriaceae from agricultural environments in the United States.</title>
        <authorList>
            <person name="den Bakker H.C."/>
            <person name="Allred A."/>
            <person name="Warchocki S."/>
            <person name="Wright E.M."/>
            <person name="Burrell A."/>
            <person name="Nightingale K.K."/>
            <person name="Kephart D."/>
            <person name="Wiedmann M."/>
        </authorList>
    </citation>
    <scope>NUCLEOTIDE SEQUENCE [LARGE SCALE GENOMIC DNA]</scope>
    <source>
        <strain evidence="2 3">FSL S10-1203</strain>
    </source>
</reference>
<evidence type="ECO:0000313" key="3">
    <source>
        <dbReference type="Proteomes" id="UP000019241"/>
    </source>
</evidence>
<dbReference type="RefSeq" id="WP_036063854.1">
    <property type="nucleotide sequence ID" value="NZ_AODM01000040.1"/>
</dbReference>
<protein>
    <recommendedName>
        <fullName evidence="4">ABC transporter permease</fullName>
    </recommendedName>
</protein>
<keyword evidence="1" id="KW-0812">Transmembrane</keyword>
<dbReference type="Proteomes" id="UP000019241">
    <property type="component" value="Unassembled WGS sequence"/>
</dbReference>
<organism evidence="2 3">
    <name type="scientific">Listeria fleischmannii FSL S10-1203</name>
    <dbReference type="NCBI Taxonomy" id="1265822"/>
    <lineage>
        <taxon>Bacteria</taxon>
        <taxon>Bacillati</taxon>
        <taxon>Bacillota</taxon>
        <taxon>Bacilli</taxon>
        <taxon>Bacillales</taxon>
        <taxon>Listeriaceae</taxon>
        <taxon>Listeria</taxon>
    </lineage>
</organism>
<dbReference type="PATRIC" id="fig|1265822.4.peg.2431"/>
<proteinExistence type="predicted"/>
<feature type="transmembrane region" description="Helical" evidence="1">
    <location>
        <begin position="213"/>
        <end position="231"/>
    </location>
</feature>
<keyword evidence="1" id="KW-0472">Membrane</keyword>
<evidence type="ECO:0008006" key="4">
    <source>
        <dbReference type="Google" id="ProtNLM"/>
    </source>
</evidence>
<keyword evidence="1" id="KW-1133">Transmembrane helix</keyword>
<evidence type="ECO:0000313" key="2">
    <source>
        <dbReference type="EMBL" id="EUJ52983.1"/>
    </source>
</evidence>
<dbReference type="AlphaFoldDB" id="W7DRQ4"/>
<sequence>MIVKHYFIYIPFLLIAFVLCGFYYFENKQLQIQQMSNFWQPPTSKQVAFEVPETEVLNWDTFSPNTEKMIFVPIFDGSYKMFAFYYNKKSAEPPFVQVNKNISFGEGVMVGKNVNAKSIIYGNQNYLIYGKMGLESKSTSLDSLVFISLLEYEKSLKNKHRTYIISSELSETNLTKELKKWNSSIQNIRFLPYELKGTARFLNTRLSLYEMKLWVIAGLSLFAVIATFIWLSKQRQLLLIGHLIGFNHKWLGYQIMIKFLLYGILPVFLILGAFSLISTHQFSIAMFELAGIPILLSLVILIVYLFQYRYSRGLK</sequence>
<name>W7DRQ4_9LIST</name>
<feature type="transmembrane region" description="Helical" evidence="1">
    <location>
        <begin position="251"/>
        <end position="277"/>
    </location>
</feature>
<gene>
    <name evidence="2" type="ORF">MCOL2_11987</name>
</gene>
<dbReference type="EMBL" id="AODM01000040">
    <property type="protein sequence ID" value="EUJ52983.1"/>
    <property type="molecule type" value="Genomic_DNA"/>
</dbReference>
<accession>W7DRQ4</accession>
<feature type="transmembrane region" description="Helical" evidence="1">
    <location>
        <begin position="284"/>
        <end position="306"/>
    </location>
</feature>
<comment type="caution">
    <text evidence="2">The sequence shown here is derived from an EMBL/GenBank/DDBJ whole genome shotgun (WGS) entry which is preliminary data.</text>
</comment>
<feature type="transmembrane region" description="Helical" evidence="1">
    <location>
        <begin position="6"/>
        <end position="25"/>
    </location>
</feature>
<evidence type="ECO:0000256" key="1">
    <source>
        <dbReference type="SAM" id="Phobius"/>
    </source>
</evidence>